<accession>A0ABS6BC79</accession>
<evidence type="ECO:0000313" key="4">
    <source>
        <dbReference type="Proteomes" id="UP000733379"/>
    </source>
</evidence>
<evidence type="ECO:0000256" key="1">
    <source>
        <dbReference type="SAM" id="MobiDB-lite"/>
    </source>
</evidence>
<keyword evidence="2" id="KW-0472">Membrane</keyword>
<keyword evidence="4" id="KW-1185">Reference proteome</keyword>
<organism evidence="3 4">
    <name type="scientific">Nocardia albiluteola</name>
    <dbReference type="NCBI Taxonomy" id="2842303"/>
    <lineage>
        <taxon>Bacteria</taxon>
        <taxon>Bacillati</taxon>
        <taxon>Actinomycetota</taxon>
        <taxon>Actinomycetes</taxon>
        <taxon>Mycobacteriales</taxon>
        <taxon>Nocardiaceae</taxon>
        <taxon>Nocardia</taxon>
    </lineage>
</organism>
<evidence type="ECO:0000313" key="3">
    <source>
        <dbReference type="EMBL" id="MBU3067895.1"/>
    </source>
</evidence>
<reference evidence="3 4" key="1">
    <citation type="submission" date="2021-06" db="EMBL/GenBank/DDBJ databases">
        <title>Actinomycetes sequencing.</title>
        <authorList>
            <person name="Shan Q."/>
        </authorList>
    </citation>
    <scope>NUCLEOTIDE SEQUENCE [LARGE SCALE GENOMIC DNA]</scope>
    <source>
        <strain evidence="3 4">NEAU-G5</strain>
    </source>
</reference>
<proteinExistence type="predicted"/>
<comment type="caution">
    <text evidence="3">The sequence shown here is derived from an EMBL/GenBank/DDBJ whole genome shotgun (WGS) entry which is preliminary data.</text>
</comment>
<keyword evidence="2" id="KW-1133">Transmembrane helix</keyword>
<dbReference type="EMBL" id="JAHKNI010000027">
    <property type="protein sequence ID" value="MBU3067895.1"/>
    <property type="molecule type" value="Genomic_DNA"/>
</dbReference>
<feature type="region of interest" description="Disordered" evidence="1">
    <location>
        <begin position="258"/>
        <end position="287"/>
    </location>
</feature>
<evidence type="ECO:0000256" key="2">
    <source>
        <dbReference type="SAM" id="Phobius"/>
    </source>
</evidence>
<name>A0ABS6BC79_9NOCA</name>
<feature type="transmembrane region" description="Helical" evidence="2">
    <location>
        <begin position="22"/>
        <end position="46"/>
    </location>
</feature>
<keyword evidence="2" id="KW-0812">Transmembrane</keyword>
<protein>
    <submittedName>
        <fullName evidence="3">Uncharacterized protein</fullName>
    </submittedName>
</protein>
<dbReference type="Proteomes" id="UP000733379">
    <property type="component" value="Unassembled WGS sequence"/>
</dbReference>
<gene>
    <name evidence="3" type="ORF">KO481_41085</name>
</gene>
<dbReference type="RefSeq" id="WP_215923979.1">
    <property type="nucleotide sequence ID" value="NZ_JAHKNI010000027.1"/>
</dbReference>
<sequence length="287" mass="32519">MHDIGIWIGDAWDWLHHVRADAWAASAGWATAVIALGTVIVAGRYAKKQVDAAMEQAAEARKTREEQAQPNVIMYSEPNQTHWHVLELVVKNFGTTPAYNIRLNFEQAPQVSPSMEPGATVTELWHPDVIPILAPWQEWRVLWDSAIRRFKTDLPLRYEGFVTYEDKGGKPFETKSILDWGILENANKVVTNTMHDLVAEAKQSSKHLASINESLQKFGSEDYGLWTYIADAQEESIRRHNEALERRRQIDELRRQLVPHEFETSTGSPATAQPANGETEPSAKEPE</sequence>
<feature type="compositionally biased region" description="Polar residues" evidence="1">
    <location>
        <begin position="264"/>
        <end position="276"/>
    </location>
</feature>